<feature type="non-terminal residue" evidence="3">
    <location>
        <position position="1"/>
    </location>
</feature>
<organism evidence="3 4">
    <name type="scientific">Molothrus ater</name>
    <name type="common">Brown-headed cowbird</name>
    <dbReference type="NCBI Taxonomy" id="84834"/>
    <lineage>
        <taxon>Eukaryota</taxon>
        <taxon>Metazoa</taxon>
        <taxon>Chordata</taxon>
        <taxon>Craniata</taxon>
        <taxon>Vertebrata</taxon>
        <taxon>Euteleostomi</taxon>
        <taxon>Archelosauria</taxon>
        <taxon>Archosauria</taxon>
        <taxon>Dinosauria</taxon>
        <taxon>Saurischia</taxon>
        <taxon>Theropoda</taxon>
        <taxon>Coelurosauria</taxon>
        <taxon>Aves</taxon>
        <taxon>Neognathae</taxon>
        <taxon>Neoaves</taxon>
        <taxon>Telluraves</taxon>
        <taxon>Australaves</taxon>
        <taxon>Passeriformes</taxon>
        <taxon>Passeroidea</taxon>
        <taxon>Icteridae</taxon>
        <taxon>Molothrus</taxon>
    </lineage>
</organism>
<feature type="compositionally biased region" description="Low complexity" evidence="1">
    <location>
        <begin position="33"/>
        <end position="42"/>
    </location>
</feature>
<feature type="compositionally biased region" description="Low complexity" evidence="1">
    <location>
        <begin position="171"/>
        <end position="183"/>
    </location>
</feature>
<dbReference type="Proteomes" id="UP000553862">
    <property type="component" value="Unassembled WGS sequence"/>
</dbReference>
<accession>A0A7L3UTG9</accession>
<dbReference type="SUPFAM" id="SSF50156">
    <property type="entry name" value="PDZ domain-like"/>
    <property type="match status" value="1"/>
</dbReference>
<evidence type="ECO:0000256" key="1">
    <source>
        <dbReference type="SAM" id="MobiDB-lite"/>
    </source>
</evidence>
<sequence length="218" mass="21820">PPPGRSRAPAWGEPRGQRESGERGEERGERGELLVLLRSLGPGAPPEPVAATSFVGPEPRDLLPNAPELSSPSSAGGGPGHGLGWAQHSPPFAVELPRGPGGFGFSLRGGPAGVFVRGLREGGPAQRCGCIQVREWGLCGAGGSNSGTAPSPQTLPRLGGGGVWGGSLPRPLGSDAPSLSLSPPGSPPAPAARGVLRLCVGSSPRGEPCFCLVGGLHP</sequence>
<feature type="domain" description="PDZ" evidence="2">
    <location>
        <begin position="93"/>
        <end position="135"/>
    </location>
</feature>
<protein>
    <submittedName>
        <fullName evidence="3">MAGIX protein</fullName>
    </submittedName>
</protein>
<evidence type="ECO:0000259" key="2">
    <source>
        <dbReference type="PROSITE" id="PS50106"/>
    </source>
</evidence>
<evidence type="ECO:0000313" key="3">
    <source>
        <dbReference type="EMBL" id="NXV55458.1"/>
    </source>
</evidence>
<reference evidence="3 4" key="1">
    <citation type="submission" date="2019-09" db="EMBL/GenBank/DDBJ databases">
        <title>Bird 10,000 Genomes (B10K) Project - Family phase.</title>
        <authorList>
            <person name="Zhang G."/>
        </authorList>
    </citation>
    <scope>NUCLEOTIDE SEQUENCE [LARGE SCALE GENOMIC DNA]</scope>
    <source>
        <strain evidence="3">OUT-0049</strain>
        <tissue evidence="3">Muscle</tissue>
    </source>
</reference>
<feature type="region of interest" description="Disordered" evidence="1">
    <location>
        <begin position="161"/>
        <end position="192"/>
    </location>
</feature>
<dbReference type="AlphaFoldDB" id="A0A7L3UTG9"/>
<feature type="non-terminal residue" evidence="3">
    <location>
        <position position="218"/>
    </location>
</feature>
<keyword evidence="4" id="KW-1185">Reference proteome</keyword>
<name>A0A7L3UTG9_MOLAT</name>
<feature type="compositionally biased region" description="Basic and acidic residues" evidence="1">
    <location>
        <begin position="15"/>
        <end position="32"/>
    </location>
</feature>
<evidence type="ECO:0000313" key="4">
    <source>
        <dbReference type="Proteomes" id="UP000553862"/>
    </source>
</evidence>
<feature type="region of interest" description="Disordered" evidence="1">
    <location>
        <begin position="1"/>
        <end position="93"/>
    </location>
</feature>
<dbReference type="Gene3D" id="2.30.42.10">
    <property type="match status" value="1"/>
</dbReference>
<dbReference type="EMBL" id="VZUF01127628">
    <property type="protein sequence ID" value="NXV55458.1"/>
    <property type="molecule type" value="Genomic_DNA"/>
</dbReference>
<dbReference type="InterPro" id="IPR001478">
    <property type="entry name" value="PDZ"/>
</dbReference>
<dbReference type="PROSITE" id="PS50106">
    <property type="entry name" value="PDZ"/>
    <property type="match status" value="1"/>
</dbReference>
<comment type="caution">
    <text evidence="3">The sequence shown here is derived from an EMBL/GenBank/DDBJ whole genome shotgun (WGS) entry which is preliminary data.</text>
</comment>
<proteinExistence type="predicted"/>
<gene>
    <name evidence="3" type="primary">Magix</name>
    <name evidence="3" type="ORF">MOLATE_R18234</name>
</gene>
<dbReference type="InterPro" id="IPR036034">
    <property type="entry name" value="PDZ_sf"/>
</dbReference>